<dbReference type="Proteomes" id="UP001239462">
    <property type="component" value="Unassembled WGS sequence"/>
</dbReference>
<dbReference type="InterPro" id="IPR010496">
    <property type="entry name" value="AL/BT2_dom"/>
</dbReference>
<feature type="chain" id="PRO_5046823385" evidence="2">
    <location>
        <begin position="22"/>
        <end position="431"/>
    </location>
</feature>
<accession>A0ABT7PHL6</accession>
<dbReference type="Pfam" id="PF06439">
    <property type="entry name" value="3keto-disac_hyd"/>
    <property type="match status" value="2"/>
</dbReference>
<keyword evidence="5" id="KW-1185">Reference proteome</keyword>
<protein>
    <submittedName>
        <fullName evidence="4">DUF1080 domain-containing protein</fullName>
    </submittedName>
</protein>
<comment type="caution">
    <text evidence="4">The sequence shown here is derived from an EMBL/GenBank/DDBJ whole genome shotgun (WGS) entry which is preliminary data.</text>
</comment>
<organism evidence="4 5">
    <name type="scientific">Roseiconus lacunae</name>
    <dbReference type="NCBI Taxonomy" id="2605694"/>
    <lineage>
        <taxon>Bacteria</taxon>
        <taxon>Pseudomonadati</taxon>
        <taxon>Planctomycetota</taxon>
        <taxon>Planctomycetia</taxon>
        <taxon>Pirellulales</taxon>
        <taxon>Pirellulaceae</taxon>
        <taxon>Roseiconus</taxon>
    </lineage>
</organism>
<dbReference type="EMBL" id="JASZZN010000006">
    <property type="protein sequence ID" value="MDM4015784.1"/>
    <property type="molecule type" value="Genomic_DNA"/>
</dbReference>
<evidence type="ECO:0000256" key="1">
    <source>
        <dbReference type="SAM" id="MobiDB-lite"/>
    </source>
</evidence>
<evidence type="ECO:0000256" key="2">
    <source>
        <dbReference type="SAM" id="SignalP"/>
    </source>
</evidence>
<name>A0ABT7PHL6_9BACT</name>
<dbReference type="Gene3D" id="2.60.120.560">
    <property type="entry name" value="Exo-inulinase, domain 1"/>
    <property type="match status" value="2"/>
</dbReference>
<dbReference type="RefSeq" id="WP_230773526.1">
    <property type="nucleotide sequence ID" value="NZ_CP141221.1"/>
</dbReference>
<feature type="region of interest" description="Disordered" evidence="1">
    <location>
        <begin position="136"/>
        <end position="155"/>
    </location>
</feature>
<gene>
    <name evidence="4" type="ORF">QTN89_10110</name>
</gene>
<reference evidence="4 5" key="1">
    <citation type="submission" date="2023-06" db="EMBL/GenBank/DDBJ databases">
        <title>Roseiconus lacunae JC819 isolated from Gulf of Mannar region, Tamil Nadu.</title>
        <authorList>
            <person name="Pk S."/>
            <person name="Ch S."/>
            <person name="Ch V.R."/>
        </authorList>
    </citation>
    <scope>NUCLEOTIDE SEQUENCE [LARGE SCALE GENOMIC DNA]</scope>
    <source>
        <strain evidence="4 5">JC819</strain>
    </source>
</reference>
<evidence type="ECO:0000313" key="5">
    <source>
        <dbReference type="Proteomes" id="UP001239462"/>
    </source>
</evidence>
<feature type="domain" description="3-keto-alpha-glucoside-1,2-lyase/3-keto-2-hydroxy-glucal hydratase" evidence="3">
    <location>
        <begin position="246"/>
        <end position="428"/>
    </location>
</feature>
<evidence type="ECO:0000259" key="3">
    <source>
        <dbReference type="Pfam" id="PF06439"/>
    </source>
</evidence>
<sequence length="431" mass="47556">MKKSLLLSLGLLAAIAGPLPAESPEGFVDLFNGENLDGWHGRPHFSPIKFAELSDEERATKVAEWTKDASEHWTVENGELVNDGHGAYLVTDKDYRDYELHLQYKTVPIADSGIYLKGNPQVQIWDVNNEAQFKHGNQKGSGGLWNNSPGAPGKDPLVKADKPLGEWNDVRILQVGARTSVWLNDQLVVDHAIMENYWNRETPLFVSGPIELQTHGGEIRWRNLKIRELSTEDANKVLADKNADQFQSIFNGNDLEGWIGATNGYEVVDGAVRCKKGSGGNLLTEKEYANFVVRLEFKLPAGGNNGLAIRSPLKGNPAYDAMCELQVLDSTHPKYANLDERQYHGSAYGMAAATRGFLRPVGQWNFQEVTVNGSKIKVELNGTVILDTDLSQVSEYMADSAHPGKDRPSGHFGFAGHGDAVEFRSLSIQEL</sequence>
<keyword evidence="2" id="KW-0732">Signal</keyword>
<feature type="signal peptide" evidence="2">
    <location>
        <begin position="1"/>
        <end position="21"/>
    </location>
</feature>
<feature type="domain" description="3-keto-alpha-glucoside-1,2-lyase/3-keto-2-hydroxy-glucal hydratase" evidence="3">
    <location>
        <begin position="26"/>
        <end position="227"/>
    </location>
</feature>
<proteinExistence type="predicted"/>
<evidence type="ECO:0000313" key="4">
    <source>
        <dbReference type="EMBL" id="MDM4015784.1"/>
    </source>
</evidence>